<sequence length="449" mass="49284">MTVERRLLLTFSGQLDQTRLDELRQRLGLRGNVRLAEQSAGAFGSREIPDHGSPERNTNSMALKLWRDGAGWAVSIDVPTTMKVAGTEVPWWGDRAISAATAMGLTLAERRTWQPGAAEPPNAYAAQADSAGPAPDATAALRLPEAEFPATAALRLPPAAPTPEPDTVAAEPEARHPLPVAEPDRFDSQPNHAATESEWRDPLLTNEPDRFSSPPNHAATESEWRDPLLTDEPDWFDSGSDHAAGEPDLDLPISRTTREAHVFMDMTPCDCGDTRFERADALHPLADGRFVRRYTGTCETCFEPREFTFLLPDDTETPSGDLEFGGALPSQLIDAGGWLWVADEYAAAVPPNPYLLDGAERDQVATWLASAIAALDEVRKFIPPGGAELPPTRLWTRLGLDMYARDPGRLRLDRLQATQDAYRDYLAELGYPTEAGPRWPTMNYGHSTL</sequence>
<evidence type="ECO:0000313" key="2">
    <source>
        <dbReference type="EMBL" id="QIS10516.1"/>
    </source>
</evidence>
<name>A0A6G9YBT1_9NOCA</name>
<feature type="region of interest" description="Disordered" evidence="1">
    <location>
        <begin position="178"/>
        <end position="250"/>
    </location>
</feature>
<reference evidence="2 3" key="1">
    <citation type="journal article" date="2019" name="ACS Chem. Biol.">
        <title>Identification and Mobilization of a Cryptic Antibiotic Biosynthesis Gene Locus from a Human-Pathogenic Nocardia Isolate.</title>
        <authorList>
            <person name="Herisse M."/>
            <person name="Ishida K."/>
            <person name="Porter J.L."/>
            <person name="Howden B."/>
            <person name="Hertweck C."/>
            <person name="Stinear T.P."/>
            <person name="Pidot S.J."/>
        </authorList>
    </citation>
    <scope>NUCLEOTIDE SEQUENCE [LARGE SCALE GENOMIC DNA]</scope>
    <source>
        <strain evidence="2 3">AUSMDU00012717</strain>
    </source>
</reference>
<dbReference type="EMBL" id="CP046172">
    <property type="protein sequence ID" value="QIS10516.1"/>
    <property type="molecule type" value="Genomic_DNA"/>
</dbReference>
<dbReference type="AlphaFoldDB" id="A0A6G9YBT1"/>
<evidence type="ECO:0000256" key="1">
    <source>
        <dbReference type="SAM" id="MobiDB-lite"/>
    </source>
</evidence>
<keyword evidence="3" id="KW-1185">Reference proteome</keyword>
<feature type="compositionally biased region" description="Low complexity" evidence="1">
    <location>
        <begin position="116"/>
        <end position="128"/>
    </location>
</feature>
<dbReference type="Proteomes" id="UP000503540">
    <property type="component" value="Chromosome"/>
</dbReference>
<dbReference type="KEGG" id="nah:F5544_13135"/>
<gene>
    <name evidence="2" type="ORF">F5544_13135</name>
</gene>
<dbReference type="RefSeq" id="WP_167473484.1">
    <property type="nucleotide sequence ID" value="NZ_CP046172.1"/>
</dbReference>
<protein>
    <submittedName>
        <fullName evidence="2">Uncharacterized protein</fullName>
    </submittedName>
</protein>
<proteinExistence type="predicted"/>
<organism evidence="2 3">
    <name type="scientific">Nocardia arthritidis</name>
    <dbReference type="NCBI Taxonomy" id="228602"/>
    <lineage>
        <taxon>Bacteria</taxon>
        <taxon>Bacillati</taxon>
        <taxon>Actinomycetota</taxon>
        <taxon>Actinomycetes</taxon>
        <taxon>Mycobacteriales</taxon>
        <taxon>Nocardiaceae</taxon>
        <taxon>Nocardia</taxon>
    </lineage>
</organism>
<feature type="region of interest" description="Disordered" evidence="1">
    <location>
        <begin position="116"/>
        <end position="136"/>
    </location>
</feature>
<feature type="compositionally biased region" description="Basic and acidic residues" evidence="1">
    <location>
        <begin position="178"/>
        <end position="187"/>
    </location>
</feature>
<accession>A0A6G9YBT1</accession>
<evidence type="ECO:0000313" key="3">
    <source>
        <dbReference type="Proteomes" id="UP000503540"/>
    </source>
</evidence>